<evidence type="ECO:0000313" key="3">
    <source>
        <dbReference type="Proteomes" id="UP001472677"/>
    </source>
</evidence>
<gene>
    <name evidence="2" type="ORF">V6N12_068545</name>
</gene>
<keyword evidence="3" id="KW-1185">Reference proteome</keyword>
<dbReference type="EMBL" id="JBBPBM010000005">
    <property type="protein sequence ID" value="KAK8584300.1"/>
    <property type="molecule type" value="Genomic_DNA"/>
</dbReference>
<feature type="region of interest" description="Disordered" evidence="1">
    <location>
        <begin position="1"/>
        <end position="25"/>
    </location>
</feature>
<comment type="caution">
    <text evidence="2">The sequence shown here is derived from an EMBL/GenBank/DDBJ whole genome shotgun (WGS) entry which is preliminary data.</text>
</comment>
<proteinExistence type="predicted"/>
<protein>
    <submittedName>
        <fullName evidence="2">Uncharacterized protein</fullName>
    </submittedName>
</protein>
<dbReference type="Proteomes" id="UP001472677">
    <property type="component" value="Unassembled WGS sequence"/>
</dbReference>
<evidence type="ECO:0000256" key="1">
    <source>
        <dbReference type="SAM" id="MobiDB-lite"/>
    </source>
</evidence>
<name>A0ABR2FQS2_9ROSI</name>
<evidence type="ECO:0000313" key="2">
    <source>
        <dbReference type="EMBL" id="KAK8584300.1"/>
    </source>
</evidence>
<organism evidence="2 3">
    <name type="scientific">Hibiscus sabdariffa</name>
    <name type="common">roselle</name>
    <dbReference type="NCBI Taxonomy" id="183260"/>
    <lineage>
        <taxon>Eukaryota</taxon>
        <taxon>Viridiplantae</taxon>
        <taxon>Streptophyta</taxon>
        <taxon>Embryophyta</taxon>
        <taxon>Tracheophyta</taxon>
        <taxon>Spermatophyta</taxon>
        <taxon>Magnoliopsida</taxon>
        <taxon>eudicotyledons</taxon>
        <taxon>Gunneridae</taxon>
        <taxon>Pentapetalae</taxon>
        <taxon>rosids</taxon>
        <taxon>malvids</taxon>
        <taxon>Malvales</taxon>
        <taxon>Malvaceae</taxon>
        <taxon>Malvoideae</taxon>
        <taxon>Hibiscus</taxon>
    </lineage>
</organism>
<reference evidence="2 3" key="1">
    <citation type="journal article" date="2024" name="G3 (Bethesda)">
        <title>Genome assembly of Hibiscus sabdariffa L. provides insights into metabolisms of medicinal natural products.</title>
        <authorList>
            <person name="Kim T."/>
        </authorList>
    </citation>
    <scope>NUCLEOTIDE SEQUENCE [LARGE SCALE GENOMIC DNA]</scope>
    <source>
        <strain evidence="2">TK-2024</strain>
        <tissue evidence="2">Old leaves</tissue>
    </source>
</reference>
<sequence length="77" mass="8304">MHCRSVHPHIAARTMPSDGQTTSMSCNRAVQTSVASKSTFDRQDGLLSTTQACLLPPLVENGNYMATTDQLISVNPI</sequence>
<accession>A0ABR2FQS2</accession>